<feature type="transmembrane region" description="Helical" evidence="1">
    <location>
        <begin position="12"/>
        <end position="30"/>
    </location>
</feature>
<evidence type="ECO:0000313" key="2">
    <source>
        <dbReference type="EMBL" id="VYU09045.1"/>
    </source>
</evidence>
<accession>A0A6N3BYM2</accession>
<protein>
    <submittedName>
        <fullName evidence="2">Uncharacterized protein</fullName>
    </submittedName>
</protein>
<sequence>MKSQEFKMPAFGVGPIYVITCLILTIAGIWLHLNGYIYQGKIISINIFLLTNFMKQILKKCPQEDQWVREYLI</sequence>
<organism evidence="2">
    <name type="scientific">Finegoldia magna</name>
    <name type="common">Peptostreptococcus magnus</name>
    <dbReference type="NCBI Taxonomy" id="1260"/>
    <lineage>
        <taxon>Bacteria</taxon>
        <taxon>Bacillati</taxon>
        <taxon>Bacillota</taxon>
        <taxon>Tissierellia</taxon>
        <taxon>Tissierellales</taxon>
        <taxon>Peptoniphilaceae</taxon>
        <taxon>Finegoldia</taxon>
    </lineage>
</organism>
<name>A0A6N3BYM2_FINMA</name>
<reference evidence="2" key="1">
    <citation type="submission" date="2019-11" db="EMBL/GenBank/DDBJ databases">
        <authorList>
            <person name="Feng L."/>
        </authorList>
    </citation>
    <scope>NUCLEOTIDE SEQUENCE</scope>
    <source>
        <strain evidence="2">FmagnaLFYP121</strain>
    </source>
</reference>
<keyword evidence="1" id="KW-1133">Transmembrane helix</keyword>
<keyword evidence="1" id="KW-0812">Transmembrane</keyword>
<keyword evidence="1" id="KW-0472">Membrane</keyword>
<evidence type="ECO:0000256" key="1">
    <source>
        <dbReference type="SAM" id="Phobius"/>
    </source>
</evidence>
<dbReference type="EMBL" id="CACRTP010000015">
    <property type="protein sequence ID" value="VYU09045.1"/>
    <property type="molecule type" value="Genomic_DNA"/>
</dbReference>
<dbReference type="AlphaFoldDB" id="A0A6N3BYM2"/>
<gene>
    <name evidence="2" type="ORF">FMLFYP121_01301</name>
</gene>
<proteinExistence type="predicted"/>